<dbReference type="PROSITE" id="PS50005">
    <property type="entry name" value="TPR"/>
    <property type="match status" value="1"/>
</dbReference>
<keyword evidence="1" id="KW-0802">TPR repeat</keyword>
<dbReference type="AlphaFoldDB" id="A0AA36J8E9"/>
<evidence type="ECO:0000313" key="3">
    <source>
        <dbReference type="Proteomes" id="UP001178507"/>
    </source>
</evidence>
<evidence type="ECO:0000256" key="1">
    <source>
        <dbReference type="PROSITE-ProRule" id="PRU00339"/>
    </source>
</evidence>
<reference evidence="2" key="1">
    <citation type="submission" date="2023-08" db="EMBL/GenBank/DDBJ databases">
        <authorList>
            <person name="Chen Y."/>
            <person name="Shah S."/>
            <person name="Dougan E. K."/>
            <person name="Thang M."/>
            <person name="Chan C."/>
        </authorList>
    </citation>
    <scope>NUCLEOTIDE SEQUENCE</scope>
</reference>
<dbReference type="InterPro" id="IPR011990">
    <property type="entry name" value="TPR-like_helical_dom_sf"/>
</dbReference>
<dbReference type="Proteomes" id="UP001178507">
    <property type="component" value="Unassembled WGS sequence"/>
</dbReference>
<name>A0AA36J8E9_9DINO</name>
<accession>A0AA36J8E9</accession>
<sequence>MDGEVGPGFKRWCIFLPRLVCEKVSLNSAYTLTRQQRNPAWFDQMRERLQLILQDCSLLQVSGKQCTPETGLDKAEELVLQSLLAAQGFLGNKQFHKAFVLGELCVQVADCITAPDLSFWPLLCRATLGNAYLRLRRFQEARQILEEALKLGAEEADSSCRAVLGACYYVLAHAELEEQRVDLAVDRVDAAIEEMEGHLWEISQSLEDKEVISSVFATAYHFRGHCDFVSDRFDVALSYYSRALKCLENHCDLGRDGDAMAVLIKHDIERAHCLKPK</sequence>
<organism evidence="2 3">
    <name type="scientific">Effrenium voratum</name>
    <dbReference type="NCBI Taxonomy" id="2562239"/>
    <lineage>
        <taxon>Eukaryota</taxon>
        <taxon>Sar</taxon>
        <taxon>Alveolata</taxon>
        <taxon>Dinophyceae</taxon>
        <taxon>Suessiales</taxon>
        <taxon>Symbiodiniaceae</taxon>
        <taxon>Effrenium</taxon>
    </lineage>
</organism>
<comment type="caution">
    <text evidence="2">The sequence shown here is derived from an EMBL/GenBank/DDBJ whole genome shotgun (WGS) entry which is preliminary data.</text>
</comment>
<dbReference type="SMART" id="SM00028">
    <property type="entry name" value="TPR"/>
    <property type="match status" value="3"/>
</dbReference>
<gene>
    <name evidence="2" type="ORF">EVOR1521_LOCUS23876</name>
</gene>
<dbReference type="EMBL" id="CAUJNA010003376">
    <property type="protein sequence ID" value="CAJ1400560.1"/>
    <property type="molecule type" value="Genomic_DNA"/>
</dbReference>
<dbReference type="SUPFAM" id="SSF48452">
    <property type="entry name" value="TPR-like"/>
    <property type="match status" value="1"/>
</dbReference>
<feature type="repeat" description="TPR" evidence="1">
    <location>
        <begin position="122"/>
        <end position="155"/>
    </location>
</feature>
<protein>
    <submittedName>
        <fullName evidence="2">Uncharacterized protein</fullName>
    </submittedName>
</protein>
<dbReference type="InterPro" id="IPR019734">
    <property type="entry name" value="TPR_rpt"/>
</dbReference>
<evidence type="ECO:0000313" key="2">
    <source>
        <dbReference type="EMBL" id="CAJ1400560.1"/>
    </source>
</evidence>
<dbReference type="Gene3D" id="1.25.40.10">
    <property type="entry name" value="Tetratricopeptide repeat domain"/>
    <property type="match status" value="1"/>
</dbReference>
<proteinExistence type="predicted"/>
<keyword evidence="3" id="KW-1185">Reference proteome</keyword>